<gene>
    <name evidence="4" type="ORF">D0Z08_11335</name>
</gene>
<keyword evidence="5" id="KW-1185">Reference proteome</keyword>
<proteinExistence type="predicted"/>
<dbReference type="PANTHER" id="PTHR22789">
    <property type="entry name" value="FUCULOSE PHOSPHATE ALDOLASE"/>
    <property type="match status" value="1"/>
</dbReference>
<dbReference type="SUPFAM" id="SSF53639">
    <property type="entry name" value="AraD/HMP-PK domain-like"/>
    <property type="match status" value="1"/>
</dbReference>
<evidence type="ECO:0000313" key="5">
    <source>
        <dbReference type="Proteomes" id="UP000283644"/>
    </source>
</evidence>
<keyword evidence="1" id="KW-0479">Metal-binding</keyword>
<organism evidence="4 5">
    <name type="scientific">Nocardioides immobilis</name>
    <dbReference type="NCBI Taxonomy" id="2049295"/>
    <lineage>
        <taxon>Bacteria</taxon>
        <taxon>Bacillati</taxon>
        <taxon>Actinomycetota</taxon>
        <taxon>Actinomycetes</taxon>
        <taxon>Propionibacteriales</taxon>
        <taxon>Nocardioidaceae</taxon>
        <taxon>Nocardioides</taxon>
    </lineage>
</organism>
<dbReference type="Pfam" id="PF00596">
    <property type="entry name" value="Aldolase_II"/>
    <property type="match status" value="1"/>
</dbReference>
<dbReference type="GO" id="GO:0016832">
    <property type="term" value="F:aldehyde-lyase activity"/>
    <property type="evidence" value="ECO:0007669"/>
    <property type="project" value="TreeGrafter"/>
</dbReference>
<dbReference type="InterPro" id="IPR050197">
    <property type="entry name" value="Aldolase_class_II_sugar_metab"/>
</dbReference>
<dbReference type="SMART" id="SM01007">
    <property type="entry name" value="Aldolase_II"/>
    <property type="match status" value="1"/>
</dbReference>
<dbReference type="GO" id="GO:0005829">
    <property type="term" value="C:cytosol"/>
    <property type="evidence" value="ECO:0007669"/>
    <property type="project" value="TreeGrafter"/>
</dbReference>
<comment type="caution">
    <text evidence="4">The sequence shown here is derived from an EMBL/GenBank/DDBJ whole genome shotgun (WGS) entry which is preliminary data.</text>
</comment>
<feature type="domain" description="Class II aldolase/adducin N-terminal" evidence="3">
    <location>
        <begin position="8"/>
        <end position="181"/>
    </location>
</feature>
<accession>A0A417Y296</accession>
<dbReference type="EMBL" id="QXGH01000015">
    <property type="protein sequence ID" value="RHW26792.1"/>
    <property type="molecule type" value="Genomic_DNA"/>
</dbReference>
<dbReference type="OrthoDB" id="9786287at2"/>
<dbReference type="GO" id="GO:0019323">
    <property type="term" value="P:pentose catabolic process"/>
    <property type="evidence" value="ECO:0007669"/>
    <property type="project" value="TreeGrafter"/>
</dbReference>
<dbReference type="Proteomes" id="UP000283644">
    <property type="component" value="Unassembled WGS sequence"/>
</dbReference>
<dbReference type="AlphaFoldDB" id="A0A417Y296"/>
<keyword evidence="2" id="KW-0456">Lyase</keyword>
<evidence type="ECO:0000259" key="3">
    <source>
        <dbReference type="SMART" id="SM01007"/>
    </source>
</evidence>
<dbReference type="InterPro" id="IPR001303">
    <property type="entry name" value="Aldolase_II/adducin_N"/>
</dbReference>
<reference evidence="4 5" key="1">
    <citation type="submission" date="2018-09" db="EMBL/GenBank/DDBJ databases">
        <title>Genome sequencing of Nocardioides immobilis CCTCC AB 2017083 for comparison to Nocardioides silvaticus.</title>
        <authorList>
            <person name="Li C."/>
            <person name="Wang G."/>
        </authorList>
    </citation>
    <scope>NUCLEOTIDE SEQUENCE [LARGE SCALE GENOMIC DNA]</scope>
    <source>
        <strain evidence="4 5">CCTCC AB 2017083</strain>
    </source>
</reference>
<dbReference type="PANTHER" id="PTHR22789:SF0">
    <property type="entry name" value="3-OXO-TETRONATE 4-PHOSPHATE DECARBOXYLASE-RELATED"/>
    <property type="match status" value="1"/>
</dbReference>
<protein>
    <submittedName>
        <fullName evidence="4">Class II aldolase/adducin family protein</fullName>
    </submittedName>
</protein>
<dbReference type="InterPro" id="IPR036409">
    <property type="entry name" value="Aldolase_II/adducin_N_sf"/>
</dbReference>
<name>A0A417Y296_9ACTN</name>
<sequence length="221" mass="23176">MVTDDAKRQLVNACHRLAAEGLLIGTAGNVSVREGDRVAVTPTGAVLGDLTEDQVVEVDLAGNQVGGGLVPTSEVYLHLALYEKYDVAAVVHTHAPVSTAASISLSEIPVIHYQQLLLGGAIRVARYATFGTPALAAKVVAALENRTAALMANHGAVAIGPTLDKAVENSLLLEWLCTVYRDAVVMGRPDTLTRKQQEDVVAAAIARNYGTVQQSPEEGSA</sequence>
<dbReference type="RefSeq" id="WP_118925358.1">
    <property type="nucleotide sequence ID" value="NZ_QXGH01000015.1"/>
</dbReference>
<dbReference type="Gene3D" id="3.40.225.10">
    <property type="entry name" value="Class II aldolase/adducin N-terminal domain"/>
    <property type="match status" value="1"/>
</dbReference>
<evidence type="ECO:0000256" key="2">
    <source>
        <dbReference type="ARBA" id="ARBA00023239"/>
    </source>
</evidence>
<evidence type="ECO:0000256" key="1">
    <source>
        <dbReference type="ARBA" id="ARBA00022723"/>
    </source>
</evidence>
<dbReference type="GO" id="GO:0046872">
    <property type="term" value="F:metal ion binding"/>
    <property type="evidence" value="ECO:0007669"/>
    <property type="project" value="UniProtKB-KW"/>
</dbReference>
<evidence type="ECO:0000313" key="4">
    <source>
        <dbReference type="EMBL" id="RHW26792.1"/>
    </source>
</evidence>